<dbReference type="EMBL" id="MCFG01000012">
    <property type="protein sequence ID" value="ORX87157.1"/>
    <property type="molecule type" value="Genomic_DNA"/>
</dbReference>
<proteinExistence type="predicted"/>
<accession>A0A1Y1XN20</accession>
<dbReference type="Proteomes" id="UP000193944">
    <property type="component" value="Unassembled WGS sequence"/>
</dbReference>
<evidence type="ECO:0000313" key="1">
    <source>
        <dbReference type="EMBL" id="ORX87157.1"/>
    </source>
</evidence>
<gene>
    <name evidence="1" type="ORF">BCR32DRAFT_289554</name>
</gene>
<keyword evidence="2" id="KW-1185">Reference proteome</keyword>
<evidence type="ECO:0000313" key="2">
    <source>
        <dbReference type="Proteomes" id="UP000193944"/>
    </source>
</evidence>
<organism evidence="1 2">
    <name type="scientific">Anaeromyces robustus</name>
    <dbReference type="NCBI Taxonomy" id="1754192"/>
    <lineage>
        <taxon>Eukaryota</taxon>
        <taxon>Fungi</taxon>
        <taxon>Fungi incertae sedis</taxon>
        <taxon>Chytridiomycota</taxon>
        <taxon>Chytridiomycota incertae sedis</taxon>
        <taxon>Neocallimastigomycetes</taxon>
        <taxon>Neocallimastigales</taxon>
        <taxon>Neocallimastigaceae</taxon>
        <taxon>Anaeromyces</taxon>
    </lineage>
</organism>
<sequence length="64" mass="7269">MLYGMFNHIDGFTIKSHGLGNIFVYSCSFIIIVKAHSKVLSRILKKQGLNVNTNAIQIQLQKIY</sequence>
<protein>
    <submittedName>
        <fullName evidence="1">Uncharacterized protein</fullName>
    </submittedName>
</protein>
<reference evidence="1 2" key="1">
    <citation type="submission" date="2016-08" db="EMBL/GenBank/DDBJ databases">
        <title>A Parts List for Fungal Cellulosomes Revealed by Comparative Genomics.</title>
        <authorList>
            <consortium name="DOE Joint Genome Institute"/>
            <person name="Haitjema C.H."/>
            <person name="Gilmore S.P."/>
            <person name="Henske J.K."/>
            <person name="Solomon K.V."/>
            <person name="De Groot R."/>
            <person name="Kuo A."/>
            <person name="Mondo S.J."/>
            <person name="Salamov A.A."/>
            <person name="Labutti K."/>
            <person name="Zhao Z."/>
            <person name="Chiniquy J."/>
            <person name="Barry K."/>
            <person name="Brewer H.M."/>
            <person name="Purvine S.O."/>
            <person name="Wright A.T."/>
            <person name="Boxma B."/>
            <person name="Van Alen T."/>
            <person name="Hackstein J.H."/>
            <person name="Baker S.E."/>
            <person name="Grigoriev I.V."/>
            <person name="O'Malley M.A."/>
        </authorList>
    </citation>
    <scope>NUCLEOTIDE SEQUENCE [LARGE SCALE GENOMIC DNA]</scope>
    <source>
        <strain evidence="1 2">S4</strain>
    </source>
</reference>
<name>A0A1Y1XN20_9FUNG</name>
<dbReference type="AlphaFoldDB" id="A0A1Y1XN20"/>
<reference evidence="1 2" key="2">
    <citation type="submission" date="2016-08" db="EMBL/GenBank/DDBJ databases">
        <title>Pervasive Adenine N6-methylation of Active Genes in Fungi.</title>
        <authorList>
            <consortium name="DOE Joint Genome Institute"/>
            <person name="Mondo S.J."/>
            <person name="Dannebaum R.O."/>
            <person name="Kuo R.C."/>
            <person name="Labutti K."/>
            <person name="Haridas S."/>
            <person name="Kuo A."/>
            <person name="Salamov A."/>
            <person name="Ahrendt S.R."/>
            <person name="Lipzen A."/>
            <person name="Sullivan W."/>
            <person name="Andreopoulos W.B."/>
            <person name="Clum A."/>
            <person name="Lindquist E."/>
            <person name="Daum C."/>
            <person name="Ramamoorthy G.K."/>
            <person name="Gryganskyi A."/>
            <person name="Culley D."/>
            <person name="Magnuson J.K."/>
            <person name="James T.Y."/>
            <person name="O'Malley M.A."/>
            <person name="Stajich J.E."/>
            <person name="Spatafora J.W."/>
            <person name="Visel A."/>
            <person name="Grigoriev I.V."/>
        </authorList>
    </citation>
    <scope>NUCLEOTIDE SEQUENCE [LARGE SCALE GENOMIC DNA]</scope>
    <source>
        <strain evidence="1 2">S4</strain>
    </source>
</reference>
<comment type="caution">
    <text evidence="1">The sequence shown here is derived from an EMBL/GenBank/DDBJ whole genome shotgun (WGS) entry which is preliminary data.</text>
</comment>